<proteinExistence type="predicted"/>
<reference evidence="4" key="1">
    <citation type="journal article" date="2019" name="Int. J. Syst. Evol. Microbiol.">
        <title>The Global Catalogue of Microorganisms (GCM) 10K type strain sequencing project: providing services to taxonomists for standard genome sequencing and annotation.</title>
        <authorList>
            <consortium name="The Broad Institute Genomics Platform"/>
            <consortium name="The Broad Institute Genome Sequencing Center for Infectious Disease"/>
            <person name="Wu L."/>
            <person name="Ma J."/>
        </authorList>
    </citation>
    <scope>NUCLEOTIDE SEQUENCE [LARGE SCALE GENOMIC DNA]</scope>
    <source>
        <strain evidence="4">JCM 17498</strain>
    </source>
</reference>
<dbReference type="InterPro" id="IPR036518">
    <property type="entry name" value="CobE/GbiG_C_sf"/>
</dbReference>
<dbReference type="SUPFAM" id="SSF159664">
    <property type="entry name" value="CobE/GbiG C-terminal domain-like"/>
    <property type="match status" value="1"/>
</dbReference>
<dbReference type="Gene3D" id="3.30.420.180">
    <property type="entry name" value="CobE/GbiG C-terminal domain"/>
    <property type="match status" value="1"/>
</dbReference>
<gene>
    <name evidence="3" type="ORF">GCM10022268_21170</name>
</gene>
<evidence type="ECO:0000256" key="1">
    <source>
        <dbReference type="SAM" id="SignalP"/>
    </source>
</evidence>
<dbReference type="Pfam" id="PF01890">
    <property type="entry name" value="CbiG_C"/>
    <property type="match status" value="1"/>
</dbReference>
<dbReference type="EMBL" id="BAABBF010000004">
    <property type="protein sequence ID" value="GAA3711982.1"/>
    <property type="molecule type" value="Genomic_DNA"/>
</dbReference>
<protein>
    <submittedName>
        <fullName evidence="3">Cobalamin biosynthesis protein</fullName>
    </submittedName>
</protein>
<feature type="domain" description="CobE/GbiG C-terminal" evidence="2">
    <location>
        <begin position="2"/>
        <end position="114"/>
    </location>
</feature>
<dbReference type="Proteomes" id="UP001500523">
    <property type="component" value="Unassembled WGS sequence"/>
</dbReference>
<evidence type="ECO:0000259" key="2">
    <source>
        <dbReference type="Pfam" id="PF01890"/>
    </source>
</evidence>
<evidence type="ECO:0000313" key="3">
    <source>
        <dbReference type="EMBL" id="GAA3711982.1"/>
    </source>
</evidence>
<evidence type="ECO:0000313" key="4">
    <source>
        <dbReference type="Proteomes" id="UP001500523"/>
    </source>
</evidence>
<sequence length="127" mass="12606">MIVAGFGCRAGATPVALAAALTATGHDHPDAVAGPADRAGLLAPLAARLGVPLIPIDDDALRGVVTPTRSAASLLARGTGSVAEACALVAAGPEARLIVTRRIDPHRLATCAIARSPCPRSSCESPA</sequence>
<organism evidence="3 4">
    <name type="scientific">Sphingomonas cynarae</name>
    <dbReference type="NCBI Taxonomy" id="930197"/>
    <lineage>
        <taxon>Bacteria</taxon>
        <taxon>Pseudomonadati</taxon>
        <taxon>Pseudomonadota</taxon>
        <taxon>Alphaproteobacteria</taxon>
        <taxon>Sphingomonadales</taxon>
        <taxon>Sphingomonadaceae</taxon>
        <taxon>Sphingomonas</taxon>
    </lineage>
</organism>
<keyword evidence="4" id="KW-1185">Reference proteome</keyword>
<keyword evidence="1" id="KW-0732">Signal</keyword>
<name>A0ABP7DYP3_9SPHN</name>
<accession>A0ABP7DYP3</accession>
<comment type="caution">
    <text evidence="3">The sequence shown here is derived from an EMBL/GenBank/DDBJ whole genome shotgun (WGS) entry which is preliminary data.</text>
</comment>
<dbReference type="InterPro" id="IPR002750">
    <property type="entry name" value="CobE/GbiG_C"/>
</dbReference>
<feature type="chain" id="PRO_5045044330" evidence="1">
    <location>
        <begin position="19"/>
        <end position="127"/>
    </location>
</feature>
<feature type="signal peptide" evidence="1">
    <location>
        <begin position="1"/>
        <end position="18"/>
    </location>
</feature>
<dbReference type="RefSeq" id="WP_344693356.1">
    <property type="nucleotide sequence ID" value="NZ_BAABBF010000004.1"/>
</dbReference>